<dbReference type="Proteomes" id="UP000776276">
    <property type="component" value="Unassembled WGS sequence"/>
</dbReference>
<organism evidence="1 2">
    <name type="scientific">Sphingomonas quercus</name>
    <dbReference type="NCBI Taxonomy" id="2842451"/>
    <lineage>
        <taxon>Bacteria</taxon>
        <taxon>Pseudomonadati</taxon>
        <taxon>Pseudomonadota</taxon>
        <taxon>Alphaproteobacteria</taxon>
        <taxon>Sphingomonadales</taxon>
        <taxon>Sphingomonadaceae</taxon>
        <taxon>Sphingomonas</taxon>
    </lineage>
</organism>
<dbReference type="InterPro" id="IPR010323">
    <property type="entry name" value="DUF924"/>
</dbReference>
<proteinExistence type="predicted"/>
<sequence length="187" mass="20977">MGADLGTADGQVHAQADSVIRFWLVETPAERRFAREGALDAAICDRFGALRDQVWQARAAGWRASPRTQLAAIILLDQFSRNLFRDDPRAYQADPLARALAREALAKGWGEGMTEEERQFLHMPFMHSERMEDQLLSLRLFGAEDQWAHAHAAQIARFGRFPQRNAALGRASTPAELAFLTEPGSRF</sequence>
<evidence type="ECO:0000313" key="1">
    <source>
        <dbReference type="EMBL" id="MBU3078371.1"/>
    </source>
</evidence>
<evidence type="ECO:0000313" key="2">
    <source>
        <dbReference type="Proteomes" id="UP000776276"/>
    </source>
</evidence>
<name>A0ABS6BKM9_9SPHN</name>
<gene>
    <name evidence="1" type="ORF">KOF26_10870</name>
</gene>
<comment type="caution">
    <text evidence="1">The sequence shown here is derived from an EMBL/GenBank/DDBJ whole genome shotgun (WGS) entry which is preliminary data.</text>
</comment>
<protein>
    <submittedName>
        <fullName evidence="1">DUF924 domain-containing protein</fullName>
    </submittedName>
</protein>
<dbReference type="Pfam" id="PF06041">
    <property type="entry name" value="DUF924"/>
    <property type="match status" value="1"/>
</dbReference>
<accession>A0ABS6BKM9</accession>
<dbReference type="RefSeq" id="WP_216324486.1">
    <property type="nucleotide sequence ID" value="NZ_JAHKRT010000005.1"/>
</dbReference>
<dbReference type="EMBL" id="JAHKRT010000005">
    <property type="protein sequence ID" value="MBU3078371.1"/>
    <property type="molecule type" value="Genomic_DNA"/>
</dbReference>
<reference evidence="1 2" key="1">
    <citation type="submission" date="2021-06" db="EMBL/GenBank/DDBJ databases">
        <title>Sphingomonas sp. XMGL2, whole genome shotgun sequencing project.</title>
        <authorList>
            <person name="Zhao G."/>
            <person name="Shen L."/>
        </authorList>
    </citation>
    <scope>NUCLEOTIDE SEQUENCE [LARGE SCALE GENOMIC DNA]</scope>
    <source>
        <strain evidence="1 2">XMGL2</strain>
    </source>
</reference>
<keyword evidence="2" id="KW-1185">Reference proteome</keyword>